<keyword evidence="3 6" id="KW-0812">Transmembrane</keyword>
<name>A0A8J2S751_9CRUS</name>
<feature type="transmembrane region" description="Helical" evidence="6">
    <location>
        <begin position="77"/>
        <end position="96"/>
    </location>
</feature>
<dbReference type="OrthoDB" id="6366728at2759"/>
<gene>
    <name evidence="7" type="ORF">DGAL_LOCUS15588</name>
</gene>
<protein>
    <submittedName>
        <fullName evidence="7">Uncharacterized protein</fullName>
    </submittedName>
</protein>
<evidence type="ECO:0000313" key="8">
    <source>
        <dbReference type="Proteomes" id="UP000789390"/>
    </source>
</evidence>
<keyword evidence="2" id="KW-1003">Cell membrane</keyword>
<evidence type="ECO:0000256" key="5">
    <source>
        <dbReference type="ARBA" id="ARBA00023136"/>
    </source>
</evidence>
<reference evidence="7" key="1">
    <citation type="submission" date="2021-11" db="EMBL/GenBank/DDBJ databases">
        <authorList>
            <person name="Schell T."/>
        </authorList>
    </citation>
    <scope>NUCLEOTIDE SEQUENCE</scope>
    <source>
        <strain evidence="7">M5</strain>
    </source>
</reference>
<dbReference type="GO" id="GO:0050909">
    <property type="term" value="P:sensory perception of taste"/>
    <property type="evidence" value="ECO:0007669"/>
    <property type="project" value="InterPro"/>
</dbReference>
<sequence length="198" mass="22657">MILSMIYPLTTIVVFIVHCYASSLAFDLIRKEIERCEIQIINGRNQDISFFLSVIKQKYLTACDAVDSINRTFGRMLLLSTTFFIVAVINIIYISFSVINGNMSFADKVLHFQQGNLVMKLTVWCFPQSENMIKELMRLKCADEPLKGNEMEQLQFLILNVSQNIPQINANGYFKISKRLLPQISGLFAIISFVHADE</sequence>
<keyword evidence="4 6" id="KW-1133">Transmembrane helix</keyword>
<dbReference type="GO" id="GO:0005886">
    <property type="term" value="C:plasma membrane"/>
    <property type="evidence" value="ECO:0007669"/>
    <property type="project" value="UniProtKB-SubCell"/>
</dbReference>
<keyword evidence="8" id="KW-1185">Reference proteome</keyword>
<comment type="caution">
    <text evidence="7">The sequence shown here is derived from an EMBL/GenBank/DDBJ whole genome shotgun (WGS) entry which is preliminary data.</text>
</comment>
<evidence type="ECO:0000256" key="6">
    <source>
        <dbReference type="SAM" id="Phobius"/>
    </source>
</evidence>
<dbReference type="Pfam" id="PF08395">
    <property type="entry name" value="7tm_7"/>
    <property type="match status" value="1"/>
</dbReference>
<evidence type="ECO:0000256" key="3">
    <source>
        <dbReference type="ARBA" id="ARBA00022692"/>
    </source>
</evidence>
<evidence type="ECO:0000256" key="1">
    <source>
        <dbReference type="ARBA" id="ARBA00004651"/>
    </source>
</evidence>
<keyword evidence="5 6" id="KW-0472">Membrane</keyword>
<comment type="subcellular location">
    <subcellularLocation>
        <location evidence="1">Cell membrane</location>
        <topology evidence="1">Multi-pass membrane protein</topology>
    </subcellularLocation>
</comment>
<proteinExistence type="predicted"/>
<dbReference type="Proteomes" id="UP000789390">
    <property type="component" value="Unassembled WGS sequence"/>
</dbReference>
<evidence type="ECO:0000256" key="4">
    <source>
        <dbReference type="ARBA" id="ARBA00022989"/>
    </source>
</evidence>
<dbReference type="InterPro" id="IPR013604">
    <property type="entry name" value="7TM_chemorcpt"/>
</dbReference>
<dbReference type="AlphaFoldDB" id="A0A8J2S751"/>
<organism evidence="7 8">
    <name type="scientific">Daphnia galeata</name>
    <dbReference type="NCBI Taxonomy" id="27404"/>
    <lineage>
        <taxon>Eukaryota</taxon>
        <taxon>Metazoa</taxon>
        <taxon>Ecdysozoa</taxon>
        <taxon>Arthropoda</taxon>
        <taxon>Crustacea</taxon>
        <taxon>Branchiopoda</taxon>
        <taxon>Diplostraca</taxon>
        <taxon>Cladocera</taxon>
        <taxon>Anomopoda</taxon>
        <taxon>Daphniidae</taxon>
        <taxon>Daphnia</taxon>
    </lineage>
</organism>
<feature type="transmembrane region" description="Helical" evidence="6">
    <location>
        <begin position="6"/>
        <end position="29"/>
    </location>
</feature>
<evidence type="ECO:0000313" key="7">
    <source>
        <dbReference type="EMBL" id="CAH0111931.1"/>
    </source>
</evidence>
<accession>A0A8J2S751</accession>
<evidence type="ECO:0000256" key="2">
    <source>
        <dbReference type="ARBA" id="ARBA00022475"/>
    </source>
</evidence>
<dbReference type="EMBL" id="CAKKLH010000319">
    <property type="protein sequence ID" value="CAH0111931.1"/>
    <property type="molecule type" value="Genomic_DNA"/>
</dbReference>